<dbReference type="Pfam" id="PF03175">
    <property type="entry name" value="DNA_pol_B_2"/>
    <property type="match status" value="1"/>
</dbReference>
<comment type="catalytic activity">
    <reaction evidence="11">
        <text>DNA(n) + a 2'-deoxyribonucleoside 5'-triphosphate = DNA(n+1) + diphosphate</text>
        <dbReference type="Rhea" id="RHEA:22508"/>
        <dbReference type="Rhea" id="RHEA-COMP:17339"/>
        <dbReference type="Rhea" id="RHEA-COMP:17340"/>
        <dbReference type="ChEBI" id="CHEBI:33019"/>
        <dbReference type="ChEBI" id="CHEBI:61560"/>
        <dbReference type="ChEBI" id="CHEBI:173112"/>
        <dbReference type="EC" id="2.7.7.7"/>
    </reaction>
</comment>
<dbReference type="PIRSF" id="PIRSF006517">
    <property type="entry name" value="DPol_mt_plasmid"/>
    <property type="match status" value="1"/>
</dbReference>
<dbReference type="InterPro" id="IPR023211">
    <property type="entry name" value="DNA_pol_palm_dom_sf"/>
</dbReference>
<dbReference type="InterPro" id="IPR043502">
    <property type="entry name" value="DNA/RNA_pol_sf"/>
</dbReference>
<dbReference type="GO" id="GO:0005739">
    <property type="term" value="C:mitochondrion"/>
    <property type="evidence" value="ECO:0007669"/>
    <property type="project" value="UniProtKB-SubCell"/>
</dbReference>
<sequence>MNKIKVNSWQESIHVVNNKILTRFSLEKAFNQFILELKPLVTEPEVKIIVQFKVVLESGLIRTISRMQTITNNDYKILLDIFKEYWSIKTEEYHLVAIQKVIFTYKIVHSKFPSRLSPVVKPKPSFSFKGYDIPNTMDLTQWGEYKFSPNYHSAIIKKYKSKAYYSVVLKDREQLVELKINDKILLSFIDKMSNNNDLSSFTRELHEHTYIFREGNLILKQKNIKNIKYLTKVIGASHISYKFVAMDLETRAINGIITPYALSIYDGKDKISFYLSDYPTSDEMLIAAISSLLRKKYDQYKVYIHNFSHFYSVFMIKVLSNMNLNILPLIRDGRIIDLKLSWKKYSIYMRDSYLLLPSSLAKLTNNFQVESKGIFPYQFVNNSNIPLDYRGSVPNKEFYPDITNEQYDSIINTTSTWDLRTETIKYCEQDVVTLYQVIAKFSEQIFILFRIDVLKYPTLPLLAFGIYRNNFMGDAKIPLIHGEMYDFLVQGYTGGSVDVYKPSGNNIYRYDVNSLYPFVMKTSPMPIGNISYFEGDITQINPQSFGIFEVEVTAPQNLHIPILQLRMHTQKGIHTVAPIGDWKGVYFSEEIKNAKIHGYTFKVIRGYTFDKGFIFKDYVDFLYKLKVNSDKTSPDYTIAKLLLNSLYGRMGMSPYKEHHVLVSNKEALNIISKFEVSNVIDFKNGKELVSFFDHSGKDNLNISVAISLAVTAMAKVHTSQFKTMKDITLFYSDTDSIDIDKPLPIKFIGNELGKMKLEHIFDETVFLAPKVYVGRTIT</sequence>
<dbReference type="PANTHER" id="PTHR33568:SF3">
    <property type="entry name" value="DNA-DIRECTED DNA POLYMERASE"/>
    <property type="match status" value="1"/>
</dbReference>
<keyword evidence="5" id="KW-0808">Transferase</keyword>
<dbReference type="InterPro" id="IPR036397">
    <property type="entry name" value="RNaseH_sf"/>
</dbReference>
<dbReference type="GO" id="GO:0000166">
    <property type="term" value="F:nucleotide binding"/>
    <property type="evidence" value="ECO:0007669"/>
    <property type="project" value="InterPro"/>
</dbReference>
<name>A0A2S0S4B4_CANCI</name>
<dbReference type="Gene3D" id="1.10.287.690">
    <property type="entry name" value="Helix hairpin bin"/>
    <property type="match status" value="1"/>
</dbReference>
<organism evidence="13">
    <name type="scientific">Cantharellus cibarius</name>
    <name type="common">Chanterelle</name>
    <dbReference type="NCBI Taxonomy" id="36066"/>
    <lineage>
        <taxon>Eukaryota</taxon>
        <taxon>Fungi</taxon>
        <taxon>Dikarya</taxon>
        <taxon>Basidiomycota</taxon>
        <taxon>Agaricomycotina</taxon>
        <taxon>Agaricomycetes</taxon>
        <taxon>Cantharellales</taxon>
        <taxon>Hydnaceae</taxon>
        <taxon>Cantharellus</taxon>
    </lineage>
</organism>
<dbReference type="Gene3D" id="3.90.1600.10">
    <property type="entry name" value="Palm domain of DNA polymerase"/>
    <property type="match status" value="2"/>
</dbReference>
<dbReference type="GO" id="GO:0003677">
    <property type="term" value="F:DNA binding"/>
    <property type="evidence" value="ECO:0007669"/>
    <property type="project" value="UniProtKB-KW"/>
</dbReference>
<evidence type="ECO:0000256" key="1">
    <source>
        <dbReference type="ARBA" id="ARBA00004173"/>
    </source>
</evidence>
<evidence type="ECO:0000256" key="5">
    <source>
        <dbReference type="ARBA" id="ARBA00022679"/>
    </source>
</evidence>
<proteinExistence type="inferred from homology"/>
<dbReference type="EC" id="2.7.7.7" evidence="3"/>
<dbReference type="GO" id="GO:0003887">
    <property type="term" value="F:DNA-directed DNA polymerase activity"/>
    <property type="evidence" value="ECO:0007669"/>
    <property type="project" value="UniProtKB-KW"/>
</dbReference>
<evidence type="ECO:0000256" key="4">
    <source>
        <dbReference type="ARBA" id="ARBA00014385"/>
    </source>
</evidence>
<evidence type="ECO:0000256" key="7">
    <source>
        <dbReference type="ARBA" id="ARBA00022705"/>
    </source>
</evidence>
<evidence type="ECO:0000313" key="13">
    <source>
        <dbReference type="EMBL" id="AWA82186.1"/>
    </source>
</evidence>
<evidence type="ECO:0000256" key="11">
    <source>
        <dbReference type="ARBA" id="ARBA00049244"/>
    </source>
</evidence>
<feature type="domain" description="DNA-directed DNA polymerase family B mitochondria/virus" evidence="12">
    <location>
        <begin position="296"/>
        <end position="689"/>
    </location>
</feature>
<keyword evidence="6" id="KW-0548">Nucleotidyltransferase</keyword>
<dbReference type="InterPro" id="IPR015833">
    <property type="entry name" value="DNA-dir_DNA_pol_B_mt_lin_plsmd"/>
</dbReference>
<protein>
    <recommendedName>
        <fullName evidence="4">Probable DNA polymerase</fullName>
        <ecNumber evidence="3">2.7.7.7</ecNumber>
    </recommendedName>
</protein>
<keyword evidence="7" id="KW-0235">DNA replication</keyword>
<dbReference type="PANTHER" id="PTHR33568">
    <property type="entry name" value="DNA POLYMERASE"/>
    <property type="match status" value="1"/>
</dbReference>
<accession>A0A2S0S4B4</accession>
<evidence type="ECO:0000256" key="8">
    <source>
        <dbReference type="ARBA" id="ARBA00022932"/>
    </source>
</evidence>
<dbReference type="InterPro" id="IPR004868">
    <property type="entry name" value="DNA-dir_DNA_pol_B_mt/vir"/>
</dbReference>
<evidence type="ECO:0000256" key="2">
    <source>
        <dbReference type="ARBA" id="ARBA00005755"/>
    </source>
</evidence>
<comment type="subcellular location">
    <subcellularLocation>
        <location evidence="1">Mitochondrion</location>
    </subcellularLocation>
</comment>
<keyword evidence="10 13" id="KW-0496">Mitochondrion</keyword>
<dbReference type="EMBL" id="MG602718">
    <property type="protein sequence ID" value="AWA82186.1"/>
    <property type="molecule type" value="Genomic_DNA"/>
</dbReference>
<keyword evidence="8" id="KW-0239">DNA-directed DNA polymerase</keyword>
<evidence type="ECO:0000256" key="3">
    <source>
        <dbReference type="ARBA" id="ARBA00012417"/>
    </source>
</evidence>
<evidence type="ECO:0000256" key="6">
    <source>
        <dbReference type="ARBA" id="ARBA00022695"/>
    </source>
</evidence>
<dbReference type="SUPFAM" id="SSF56672">
    <property type="entry name" value="DNA/RNA polymerases"/>
    <property type="match status" value="1"/>
</dbReference>
<dbReference type="AlphaFoldDB" id="A0A2S0S4B4"/>
<dbReference type="InterPro" id="IPR006172">
    <property type="entry name" value="DNA-dir_DNA_pol_B"/>
</dbReference>
<dbReference type="InterPro" id="IPR012337">
    <property type="entry name" value="RNaseH-like_sf"/>
</dbReference>
<dbReference type="PRINTS" id="PR00106">
    <property type="entry name" value="DNAPOLB"/>
</dbReference>
<dbReference type="SMART" id="SM00486">
    <property type="entry name" value="POLBc"/>
    <property type="match status" value="1"/>
</dbReference>
<dbReference type="Gene3D" id="3.30.420.10">
    <property type="entry name" value="Ribonuclease H-like superfamily/Ribonuclease H"/>
    <property type="match status" value="1"/>
</dbReference>
<geneLocation type="mitochondrion" evidence="13"/>
<evidence type="ECO:0000259" key="12">
    <source>
        <dbReference type="Pfam" id="PF03175"/>
    </source>
</evidence>
<reference evidence="13" key="1">
    <citation type="journal article" date="2018" name="Int. J. Biol. Macromol.">
        <title>Characterization of the mitochondrial genomes of three species in the ectomycorrhizal genus Cantharellus and phylogeny of Agaricomycetes.</title>
        <authorList>
            <person name="Li Q."/>
            <person name="Liao M."/>
            <person name="Yang M."/>
            <person name="Xiong C."/>
            <person name="Jin X."/>
            <person name="Chen Z."/>
            <person name="Huang W."/>
        </authorList>
    </citation>
    <scope>NUCLEOTIDE SEQUENCE</scope>
    <source>
        <strain evidence="13">S28</strain>
    </source>
</reference>
<gene>
    <name evidence="13" type="primary">orf778</name>
</gene>
<dbReference type="SUPFAM" id="SSF53098">
    <property type="entry name" value="Ribonuclease H-like"/>
    <property type="match status" value="1"/>
</dbReference>
<comment type="similarity">
    <text evidence="2">Belongs to the DNA polymerase type-B family.</text>
</comment>
<evidence type="ECO:0000256" key="9">
    <source>
        <dbReference type="ARBA" id="ARBA00023125"/>
    </source>
</evidence>
<dbReference type="GO" id="GO:0006260">
    <property type="term" value="P:DNA replication"/>
    <property type="evidence" value="ECO:0007669"/>
    <property type="project" value="UniProtKB-KW"/>
</dbReference>
<keyword evidence="9" id="KW-0238">DNA-binding</keyword>
<evidence type="ECO:0000256" key="10">
    <source>
        <dbReference type="ARBA" id="ARBA00023128"/>
    </source>
</evidence>